<evidence type="ECO:0000256" key="1">
    <source>
        <dbReference type="ARBA" id="ARBA00010458"/>
    </source>
</evidence>
<dbReference type="Gene3D" id="3.10.129.10">
    <property type="entry name" value="Hotdog Thioesterase"/>
    <property type="match status" value="2"/>
</dbReference>
<keyword evidence="2" id="KW-0677">Repeat</keyword>
<dbReference type="AlphaFoldDB" id="A0A210QXY7"/>
<keyword evidence="8" id="KW-1185">Reference proteome</keyword>
<evidence type="ECO:0000259" key="6">
    <source>
        <dbReference type="PROSITE" id="PS51770"/>
    </source>
</evidence>
<dbReference type="PROSITE" id="PS51770">
    <property type="entry name" value="HOTDOG_ACOT"/>
    <property type="match status" value="2"/>
</dbReference>
<evidence type="ECO:0000313" key="7">
    <source>
        <dbReference type="EMBL" id="OWF53593.1"/>
    </source>
</evidence>
<dbReference type="PANTHER" id="PTHR12655:SF0">
    <property type="entry name" value="ACYL-COENZYME A THIOESTERASE 9, MITOCHONDRIAL"/>
    <property type="match status" value="1"/>
</dbReference>
<feature type="domain" description="HotDog ACOT-type" evidence="6">
    <location>
        <begin position="342"/>
        <end position="454"/>
    </location>
</feature>
<feature type="chain" id="PRO_5012465287" evidence="5">
    <location>
        <begin position="27"/>
        <end position="479"/>
    </location>
</feature>
<comment type="caution">
    <text evidence="7">The sequence shown here is derived from an EMBL/GenBank/DDBJ whole genome shotgun (WGS) entry which is preliminary data.</text>
</comment>
<evidence type="ECO:0000256" key="4">
    <source>
        <dbReference type="ARBA" id="ARBA00022946"/>
    </source>
</evidence>
<keyword evidence="4" id="KW-0809">Transit peptide</keyword>
<comment type="similarity">
    <text evidence="1">Belongs to the acyl coenzyme A hydrolase family.</text>
</comment>
<proteinExistence type="inferred from homology"/>
<dbReference type="InterPro" id="IPR006683">
    <property type="entry name" value="Thioestr_dom"/>
</dbReference>
<dbReference type="SUPFAM" id="SSF54637">
    <property type="entry name" value="Thioesterase/thiol ester dehydrase-isomerase"/>
    <property type="match status" value="2"/>
</dbReference>
<dbReference type="InterPro" id="IPR029069">
    <property type="entry name" value="HotDog_dom_sf"/>
</dbReference>
<dbReference type="OrthoDB" id="331699at2759"/>
<evidence type="ECO:0000313" key="8">
    <source>
        <dbReference type="Proteomes" id="UP000242188"/>
    </source>
</evidence>
<feature type="domain" description="HotDog ACOT-type" evidence="6">
    <location>
        <begin position="136"/>
        <end position="262"/>
    </location>
</feature>
<keyword evidence="5" id="KW-0732">Signal</keyword>
<feature type="signal peptide" evidence="5">
    <location>
        <begin position="1"/>
        <end position="26"/>
    </location>
</feature>
<dbReference type="PANTHER" id="PTHR12655">
    <property type="entry name" value="ACYL-COA THIOESTERASE"/>
    <property type="match status" value="1"/>
</dbReference>
<dbReference type="FunFam" id="3.10.129.10:FF:000012">
    <property type="entry name" value="Acyl-coenzyme A thioesterase 9, mitochondrial"/>
    <property type="match status" value="1"/>
</dbReference>
<dbReference type="GO" id="GO:0005739">
    <property type="term" value="C:mitochondrion"/>
    <property type="evidence" value="ECO:0007669"/>
    <property type="project" value="TreeGrafter"/>
</dbReference>
<keyword evidence="3" id="KW-0378">Hydrolase</keyword>
<name>A0A210QXY7_MIZYE</name>
<dbReference type="CDD" id="cd03442">
    <property type="entry name" value="BFIT_BACH"/>
    <property type="match status" value="2"/>
</dbReference>
<dbReference type="STRING" id="6573.A0A210QXY7"/>
<gene>
    <name evidence="7" type="ORF">KP79_PYT20027</name>
</gene>
<dbReference type="Pfam" id="PF03061">
    <property type="entry name" value="4HBT"/>
    <property type="match status" value="1"/>
</dbReference>
<accession>A0A210QXY7</accession>
<dbReference type="Proteomes" id="UP000242188">
    <property type="component" value="Unassembled WGS sequence"/>
</dbReference>
<evidence type="ECO:0000256" key="2">
    <source>
        <dbReference type="ARBA" id="ARBA00022737"/>
    </source>
</evidence>
<reference evidence="7 8" key="1">
    <citation type="journal article" date="2017" name="Nat. Ecol. Evol.">
        <title>Scallop genome provides insights into evolution of bilaterian karyotype and development.</title>
        <authorList>
            <person name="Wang S."/>
            <person name="Zhang J."/>
            <person name="Jiao W."/>
            <person name="Li J."/>
            <person name="Xun X."/>
            <person name="Sun Y."/>
            <person name="Guo X."/>
            <person name="Huan P."/>
            <person name="Dong B."/>
            <person name="Zhang L."/>
            <person name="Hu X."/>
            <person name="Sun X."/>
            <person name="Wang J."/>
            <person name="Zhao C."/>
            <person name="Wang Y."/>
            <person name="Wang D."/>
            <person name="Huang X."/>
            <person name="Wang R."/>
            <person name="Lv J."/>
            <person name="Li Y."/>
            <person name="Zhang Z."/>
            <person name="Liu B."/>
            <person name="Lu W."/>
            <person name="Hui Y."/>
            <person name="Liang J."/>
            <person name="Zhou Z."/>
            <person name="Hou R."/>
            <person name="Li X."/>
            <person name="Liu Y."/>
            <person name="Li H."/>
            <person name="Ning X."/>
            <person name="Lin Y."/>
            <person name="Zhao L."/>
            <person name="Xing Q."/>
            <person name="Dou J."/>
            <person name="Li Y."/>
            <person name="Mao J."/>
            <person name="Guo H."/>
            <person name="Dou H."/>
            <person name="Li T."/>
            <person name="Mu C."/>
            <person name="Jiang W."/>
            <person name="Fu Q."/>
            <person name="Fu X."/>
            <person name="Miao Y."/>
            <person name="Liu J."/>
            <person name="Yu Q."/>
            <person name="Li R."/>
            <person name="Liao H."/>
            <person name="Li X."/>
            <person name="Kong Y."/>
            <person name="Jiang Z."/>
            <person name="Chourrout D."/>
            <person name="Li R."/>
            <person name="Bao Z."/>
        </authorList>
    </citation>
    <scope>NUCLEOTIDE SEQUENCE [LARGE SCALE GENOMIC DNA]</scope>
    <source>
        <strain evidence="7 8">PY_sf001</strain>
    </source>
</reference>
<dbReference type="InterPro" id="IPR033120">
    <property type="entry name" value="HOTDOG_ACOT"/>
</dbReference>
<dbReference type="GO" id="GO:0047617">
    <property type="term" value="F:fatty acyl-CoA hydrolase activity"/>
    <property type="evidence" value="ECO:0007669"/>
    <property type="project" value="TreeGrafter"/>
</dbReference>
<sequence length="479" mass="54722">MMLLQPPPPLLLFFLLLHLRLHLLLLGPPPISHLGGNTRTPELIKHSHVEHSYRILPRTVQSVQLLKICPHQHVSAVCLCSSSHQQDYLTIKQARKMLQKLVGAQKIWKPQQIEAAGQQQMSLSQDDLPVRTMKDSYQEAVIPLGSNPDTREKYVNFYDGIRFGRILEDLDTFAVWISYTHTTHDDETSDHKSPIAIVTALVDRIELEEHPIRADKDILMSGHVTWAGSSSLEVTMKLKQEYEGSMRQLLEARFVMVSRNPVTKKSAPVNKLQPVGPEEEKLFQLGKSNKVKRQLEGERTLLKTAPSEEERELIHNLFLQTLDSSASSFRVRVKPDNSEWMEKTLLKNLTICFPEQRNLYNKIFGGFLMRKAFELAWTNAAMYCKTRPYVKAVDDILFMKPVEVGSVLFLSSQVVYTSGSMLQMKVHAEVVNVVDCTRATTNNFYFTFDTRQDQDVPAVLPRSYAESMLYLDGKRHFGS</sequence>
<protein>
    <submittedName>
        <fullName evidence="7">Acyl-coenzyme A thioesterase 9, mitochondrial</fullName>
    </submittedName>
</protein>
<evidence type="ECO:0000256" key="5">
    <source>
        <dbReference type="SAM" id="SignalP"/>
    </source>
</evidence>
<organism evidence="7 8">
    <name type="scientific">Mizuhopecten yessoensis</name>
    <name type="common">Japanese scallop</name>
    <name type="synonym">Patinopecten yessoensis</name>
    <dbReference type="NCBI Taxonomy" id="6573"/>
    <lineage>
        <taxon>Eukaryota</taxon>
        <taxon>Metazoa</taxon>
        <taxon>Spiralia</taxon>
        <taxon>Lophotrochozoa</taxon>
        <taxon>Mollusca</taxon>
        <taxon>Bivalvia</taxon>
        <taxon>Autobranchia</taxon>
        <taxon>Pteriomorphia</taxon>
        <taxon>Pectinida</taxon>
        <taxon>Pectinoidea</taxon>
        <taxon>Pectinidae</taxon>
        <taxon>Mizuhopecten</taxon>
    </lineage>
</organism>
<dbReference type="GO" id="GO:0006637">
    <property type="term" value="P:acyl-CoA metabolic process"/>
    <property type="evidence" value="ECO:0007669"/>
    <property type="project" value="TreeGrafter"/>
</dbReference>
<dbReference type="EMBL" id="NEDP02001320">
    <property type="protein sequence ID" value="OWF53593.1"/>
    <property type="molecule type" value="Genomic_DNA"/>
</dbReference>
<evidence type="ECO:0000256" key="3">
    <source>
        <dbReference type="ARBA" id="ARBA00022801"/>
    </source>
</evidence>